<organism evidence="1 2">
    <name type="scientific">Hymenolepis diminuta</name>
    <name type="common">Rat tapeworm</name>
    <dbReference type="NCBI Taxonomy" id="6216"/>
    <lineage>
        <taxon>Eukaryota</taxon>
        <taxon>Metazoa</taxon>
        <taxon>Spiralia</taxon>
        <taxon>Lophotrochozoa</taxon>
        <taxon>Platyhelminthes</taxon>
        <taxon>Cestoda</taxon>
        <taxon>Eucestoda</taxon>
        <taxon>Cyclophyllidea</taxon>
        <taxon>Hymenolepididae</taxon>
        <taxon>Hymenolepis</taxon>
    </lineage>
</organism>
<keyword evidence="2" id="KW-1185">Reference proteome</keyword>
<protein>
    <submittedName>
        <fullName evidence="1">Uncharacterized protein</fullName>
    </submittedName>
</protein>
<evidence type="ECO:0000313" key="1">
    <source>
        <dbReference type="EMBL" id="VUZ38601.1"/>
    </source>
</evidence>
<dbReference type="EMBL" id="CABIJS010000002">
    <property type="protein sequence ID" value="VUZ38601.1"/>
    <property type="molecule type" value="Genomic_DNA"/>
</dbReference>
<name>A0A564XU83_HYMDI</name>
<reference evidence="1 2" key="1">
    <citation type="submission" date="2019-07" db="EMBL/GenBank/DDBJ databases">
        <authorList>
            <person name="Jastrzebski P J."/>
            <person name="Paukszto L."/>
            <person name="Jastrzebski P J."/>
        </authorList>
    </citation>
    <scope>NUCLEOTIDE SEQUENCE [LARGE SCALE GENOMIC DNA]</scope>
    <source>
        <strain evidence="1 2">WMS-il1</strain>
    </source>
</reference>
<dbReference type="Proteomes" id="UP000321570">
    <property type="component" value="Unassembled WGS sequence"/>
</dbReference>
<proteinExistence type="predicted"/>
<dbReference type="AlphaFoldDB" id="A0A564XU83"/>
<accession>A0A564XU83</accession>
<gene>
    <name evidence="1" type="ORF">WMSIL1_LOCUS57</name>
</gene>
<evidence type="ECO:0000313" key="2">
    <source>
        <dbReference type="Proteomes" id="UP000321570"/>
    </source>
</evidence>
<sequence>MPTIKTSEIKLLSAKFLTKVSFDVSDTSTATVSSNSSEKSTHSTVILVTFTAPLTATLVQAAIDNMKLNPSV</sequence>